<evidence type="ECO:0000256" key="5">
    <source>
        <dbReference type="ARBA" id="ARBA00022722"/>
    </source>
</evidence>
<evidence type="ECO:0000259" key="14">
    <source>
        <dbReference type="Pfam" id="PF01930"/>
    </source>
</evidence>
<dbReference type="GO" id="GO:0051536">
    <property type="term" value="F:iron-sulfur cluster binding"/>
    <property type="evidence" value="ECO:0007669"/>
    <property type="project" value="UniProtKB-KW"/>
</dbReference>
<evidence type="ECO:0000256" key="1">
    <source>
        <dbReference type="ARBA" id="ARBA00001966"/>
    </source>
</evidence>
<evidence type="ECO:0000256" key="3">
    <source>
        <dbReference type="ARBA" id="ARBA00012768"/>
    </source>
</evidence>
<sequence length="200" mass="22565">MLSALQHHAFCPRQCALIHIEQVWDENLYTLRGQRVHEKVNVPEYELIEGIRVERAMPLWSHQLGLTGIADVVEFSSDGTPYPVEYKSGARKRRLADDIQLCAQALCLEEMLNCPVPKGAIFHNASKRRREVELTQALRDQVLETIQAVRRLLTGQTLPPPVNDARCQDCSLIDACLPQALSGFDRAAQLNNPFVVQDEP</sequence>
<keyword evidence="12 13" id="KW-0464">Manganese</keyword>
<dbReference type="PANTHER" id="PTHR36531:SF6">
    <property type="entry name" value="DNA REPLICATION ATP-DEPENDENT HELICASE_NUCLEASE DNA2"/>
    <property type="match status" value="1"/>
</dbReference>
<dbReference type="InterPro" id="IPR013343">
    <property type="entry name" value="CRISPR-assoc_prot_Cas4"/>
</dbReference>
<dbReference type="AlphaFoldDB" id="A0A8K1ZY57"/>
<keyword evidence="10 13" id="KW-0411">Iron-sulfur</keyword>
<evidence type="ECO:0000313" key="15">
    <source>
        <dbReference type="EMBL" id="NCJ06053.1"/>
    </source>
</evidence>
<evidence type="ECO:0000256" key="8">
    <source>
        <dbReference type="ARBA" id="ARBA00022839"/>
    </source>
</evidence>
<comment type="cofactor">
    <cofactor evidence="1">
        <name>[4Fe-4S] cluster</name>
        <dbReference type="ChEBI" id="CHEBI:49883"/>
    </cofactor>
</comment>
<reference evidence="15" key="1">
    <citation type="submission" date="2019-12" db="EMBL/GenBank/DDBJ databases">
        <title>High-Quality draft genome sequences of three cyanobacteria isolated from the limestone walls of the Old Cathedral of Coimbra.</title>
        <authorList>
            <person name="Tiago I."/>
            <person name="Soares F."/>
            <person name="Portugal A."/>
        </authorList>
    </citation>
    <scope>NUCLEOTIDE SEQUENCE [LARGE SCALE GENOMIC DNA]</scope>
    <source>
        <strain evidence="15">C</strain>
    </source>
</reference>
<dbReference type="PANTHER" id="PTHR36531">
    <property type="entry name" value="CRISPR-ASSOCIATED EXONUCLEASE CAS4"/>
    <property type="match status" value="1"/>
</dbReference>
<dbReference type="EMBL" id="WVIC01000009">
    <property type="protein sequence ID" value="NCJ06053.1"/>
    <property type="molecule type" value="Genomic_DNA"/>
</dbReference>
<evidence type="ECO:0000256" key="13">
    <source>
        <dbReference type="RuleBase" id="RU365022"/>
    </source>
</evidence>
<comment type="similarity">
    <text evidence="2 13">Belongs to the CRISPR-associated exonuclease Cas4 family.</text>
</comment>
<evidence type="ECO:0000256" key="11">
    <source>
        <dbReference type="ARBA" id="ARBA00023118"/>
    </source>
</evidence>
<evidence type="ECO:0000256" key="7">
    <source>
        <dbReference type="ARBA" id="ARBA00022801"/>
    </source>
</evidence>
<name>A0A8K1ZY57_9CYAN</name>
<feature type="domain" description="DUF83" evidence="14">
    <location>
        <begin position="3"/>
        <end position="177"/>
    </location>
</feature>
<comment type="caution">
    <text evidence="15">The sequence shown here is derived from an EMBL/GenBank/DDBJ whole genome shotgun (WGS) entry which is preliminary data.</text>
</comment>
<organism evidence="15 16">
    <name type="scientific">Petrachloros mirabilis ULC683</name>
    <dbReference type="NCBI Taxonomy" id="2781853"/>
    <lineage>
        <taxon>Bacteria</taxon>
        <taxon>Bacillati</taxon>
        <taxon>Cyanobacteriota</taxon>
        <taxon>Cyanophyceae</taxon>
        <taxon>Synechococcales</taxon>
        <taxon>Petrachlorosaceae</taxon>
        <taxon>Petrachloros</taxon>
        <taxon>Petrachloros mirabilis</taxon>
    </lineage>
</organism>
<keyword evidence="7 13" id="KW-0378">Hydrolase</keyword>
<proteinExistence type="inferred from homology"/>
<comment type="function">
    <text evidence="13">CRISPR (clustered regularly interspaced short palindromic repeat) is an adaptive immune system that provides protection against mobile genetic elements (viruses, transposable elements and conjugative plasmids). CRISPR clusters contain sequences complementary to antecedent mobile elements and target invading nucleic acids. CRISPR clusters are transcribed and processed into CRISPR RNA (crRNA).</text>
</comment>
<dbReference type="RefSeq" id="WP_161824536.1">
    <property type="nucleotide sequence ID" value="NZ_WVIC01000009.1"/>
</dbReference>
<dbReference type="Gene3D" id="3.90.320.10">
    <property type="match status" value="1"/>
</dbReference>
<dbReference type="GO" id="GO:0051607">
    <property type="term" value="P:defense response to virus"/>
    <property type="evidence" value="ECO:0007669"/>
    <property type="project" value="UniProtKB-KW"/>
</dbReference>
<comment type="cofactor">
    <cofactor evidence="13">
        <name>Mg(2+)</name>
        <dbReference type="ChEBI" id="CHEBI:18420"/>
    </cofactor>
    <cofactor evidence="13">
        <name>Mn(2+)</name>
        <dbReference type="ChEBI" id="CHEBI:29035"/>
    </cofactor>
    <text evidence="13">Mg(2+) or Mn(2+) required for ssDNA cleavage activity.</text>
</comment>
<keyword evidence="9 13" id="KW-0408">Iron</keyword>
<evidence type="ECO:0000256" key="2">
    <source>
        <dbReference type="ARBA" id="ARBA00009189"/>
    </source>
</evidence>
<dbReference type="InterPro" id="IPR011604">
    <property type="entry name" value="PDDEXK-like_dom_sf"/>
</dbReference>
<dbReference type="Proteomes" id="UP000607397">
    <property type="component" value="Unassembled WGS sequence"/>
</dbReference>
<comment type="cofactor">
    <cofactor evidence="13">
        <name>iron-sulfur cluster</name>
        <dbReference type="ChEBI" id="CHEBI:30408"/>
    </cofactor>
</comment>
<dbReference type="GO" id="GO:0004527">
    <property type="term" value="F:exonuclease activity"/>
    <property type="evidence" value="ECO:0007669"/>
    <property type="project" value="UniProtKB-KW"/>
</dbReference>
<evidence type="ECO:0000256" key="10">
    <source>
        <dbReference type="ARBA" id="ARBA00023014"/>
    </source>
</evidence>
<evidence type="ECO:0000256" key="9">
    <source>
        <dbReference type="ARBA" id="ARBA00023004"/>
    </source>
</evidence>
<protein>
    <recommendedName>
        <fullName evidence="4 13">CRISPR-associated exonuclease Cas4</fullName>
        <ecNumber evidence="3 13">3.1.12.1</ecNumber>
    </recommendedName>
</protein>
<keyword evidence="5 13" id="KW-0540">Nuclease</keyword>
<dbReference type="CDD" id="cd09637">
    <property type="entry name" value="Cas4_I-A_I-B_I-C_I-D_II-B"/>
    <property type="match status" value="1"/>
</dbReference>
<accession>A0A8K1ZY57</accession>
<keyword evidence="16" id="KW-1185">Reference proteome</keyword>
<gene>
    <name evidence="15" type="primary">cas4</name>
    <name evidence="15" type="ORF">GS597_05895</name>
</gene>
<dbReference type="EC" id="3.1.12.1" evidence="3 13"/>
<keyword evidence="6 13" id="KW-0479">Metal-binding</keyword>
<dbReference type="InterPro" id="IPR051827">
    <property type="entry name" value="Cas4_exonuclease"/>
</dbReference>
<evidence type="ECO:0000256" key="6">
    <source>
        <dbReference type="ARBA" id="ARBA00022723"/>
    </source>
</evidence>
<keyword evidence="11 13" id="KW-0051">Antiviral defense</keyword>
<dbReference type="InterPro" id="IPR022765">
    <property type="entry name" value="Dna2/Cas4_DUF83"/>
</dbReference>
<dbReference type="GO" id="GO:0046872">
    <property type="term" value="F:metal ion binding"/>
    <property type="evidence" value="ECO:0007669"/>
    <property type="project" value="UniProtKB-KW"/>
</dbReference>
<evidence type="ECO:0000256" key="4">
    <source>
        <dbReference type="ARBA" id="ARBA00020049"/>
    </source>
</evidence>
<dbReference type="Pfam" id="PF01930">
    <property type="entry name" value="Cas_Cas4"/>
    <property type="match status" value="1"/>
</dbReference>
<evidence type="ECO:0000256" key="12">
    <source>
        <dbReference type="ARBA" id="ARBA00023211"/>
    </source>
</evidence>
<dbReference type="NCBIfam" id="TIGR00372">
    <property type="entry name" value="cas4"/>
    <property type="match status" value="1"/>
</dbReference>
<evidence type="ECO:0000313" key="16">
    <source>
        <dbReference type="Proteomes" id="UP000607397"/>
    </source>
</evidence>
<keyword evidence="8 13" id="KW-0269">Exonuclease</keyword>